<feature type="domain" description="ABC3 transporter permease C-terminal" evidence="8">
    <location>
        <begin position="253"/>
        <end position="345"/>
    </location>
</feature>
<keyword evidence="5 7" id="KW-1133">Transmembrane helix</keyword>
<dbReference type="AlphaFoldDB" id="A0A371JBZ1"/>
<evidence type="ECO:0000256" key="7">
    <source>
        <dbReference type="SAM" id="Phobius"/>
    </source>
</evidence>
<dbReference type="GO" id="GO:0098797">
    <property type="term" value="C:plasma membrane protein complex"/>
    <property type="evidence" value="ECO:0007669"/>
    <property type="project" value="TreeGrafter"/>
</dbReference>
<dbReference type="RefSeq" id="WP_094378615.1">
    <property type="nucleotide sequence ID" value="NZ_NOKA02000042.1"/>
</dbReference>
<dbReference type="PANTHER" id="PTHR30489:SF0">
    <property type="entry name" value="LIPOPROTEIN-RELEASING SYSTEM TRANSMEMBRANE PROTEIN LOLE"/>
    <property type="match status" value="1"/>
</dbReference>
<sequence length="797" mass="90437">MFQNDNRKIVTQLAKSSIKADKKRNFFIIITIAFAVCLMLTLALYKFGDSRQTNNYLRGRYQVAFILQDDETIQAMKQHHNIESIGKKCELSTARINDYTLSIVYEDEISMDLLSATEFKGRMPEQINELIVEQAYLNYIGLDNTLEQKIKLDLGDGIEREYTVCGILQGENESRTYQIVSSLAYMESITANTPLYTALIRMKNSEKLSTDVLKDEIKDFANDFSISESNIFYSSTYFGLAEESSTTEIFVVMVASILITLACSLVIYSLFYISVIGKIKEYGRLRVIGTTKKQIKKMVRKEELLLSIIAIPLGLVMGCIIGYMLVPKGWYLSTTIICVFLIVFVIEIAISVAIHTPVNMAASVSPIEAIRVTSYIYMEDVRKPKKLNRNITPASFAWMNFVRNKKKVGLTLLSLGFTGVLLMCSSAYLNSIDVEEMAKQEFPNGAFNITLNANNINADTMVSAYTQLQEINSLDEELEDYILSIDGVKGIEKFTGCRSELQFPNNIDGRFRIIGLSDKQLVRYQTNMIEGTVDYDELVKNKGILVSDSENLIGTYYQYEAKLGDIIRITTEQGNTEEFTVMGILNNFATGIDTAFFYIPDDLLPDLKSNVKNFNTHFFVRSGLENINYIEEKIYEKTSQNPYLEVSELKDVINSLRQRLNAQKLPLYGLIFFIAIFGIINLINTLMTNMISRQQEFGILQSIGLSNQQLYMMLQKECLFYIFGTVIITLTIGTVCGIVLCTIFNQVGVFGRLTYHFPIIPLVIYFIALLLIQGIFSKVVIHFCEKNSLVERIKSIE</sequence>
<evidence type="ECO:0000256" key="5">
    <source>
        <dbReference type="ARBA" id="ARBA00022989"/>
    </source>
</evidence>
<dbReference type="OrthoDB" id="9793166at2"/>
<feature type="transmembrane region" description="Helical" evidence="7">
    <location>
        <begin position="249"/>
        <end position="276"/>
    </location>
</feature>
<gene>
    <name evidence="9" type="ORF">CG710_015485</name>
</gene>
<feature type="transmembrane region" description="Helical" evidence="7">
    <location>
        <begin position="330"/>
        <end position="354"/>
    </location>
</feature>
<evidence type="ECO:0000256" key="3">
    <source>
        <dbReference type="ARBA" id="ARBA00022475"/>
    </source>
</evidence>
<protein>
    <submittedName>
        <fullName evidence="9">ABC transporter permease</fullName>
    </submittedName>
</protein>
<proteinExistence type="inferred from homology"/>
<feature type="transmembrane region" description="Helical" evidence="7">
    <location>
        <begin position="757"/>
        <end position="776"/>
    </location>
</feature>
<reference evidence="9 10" key="1">
    <citation type="journal article" date="2017" name="Genome Announc.">
        <title>Draft Genome Sequence of a Sporulating and Motile Strain of Lachnotalea glycerini Isolated from Water in Quebec City, Canada.</title>
        <authorList>
            <person name="Maheux A.F."/>
            <person name="Boudreau D.K."/>
            <person name="Berube E."/>
            <person name="Boissinot M."/>
            <person name="Raymond F."/>
            <person name="Brodeur S."/>
            <person name="Corbeil J."/>
            <person name="Isabel S."/>
            <person name="Omar R.F."/>
            <person name="Bergeron M.G."/>
        </authorList>
    </citation>
    <scope>NUCLEOTIDE SEQUENCE [LARGE SCALE GENOMIC DNA]</scope>
    <source>
        <strain evidence="9 10">CCRI-19302</strain>
    </source>
</reference>
<keyword evidence="6 7" id="KW-0472">Membrane</keyword>
<feature type="transmembrane region" description="Helical" evidence="7">
    <location>
        <begin position="304"/>
        <end position="324"/>
    </location>
</feature>
<feature type="domain" description="ABC3 transporter permease C-terminal" evidence="8">
    <location>
        <begin position="670"/>
        <end position="773"/>
    </location>
</feature>
<feature type="transmembrane region" description="Helical" evidence="7">
    <location>
        <begin position="718"/>
        <end position="745"/>
    </location>
</feature>
<dbReference type="InterPro" id="IPR003838">
    <property type="entry name" value="ABC3_permease_C"/>
</dbReference>
<name>A0A371JBZ1_9FIRM</name>
<evidence type="ECO:0000256" key="1">
    <source>
        <dbReference type="ARBA" id="ARBA00004651"/>
    </source>
</evidence>
<evidence type="ECO:0000313" key="9">
    <source>
        <dbReference type="EMBL" id="RDY30271.1"/>
    </source>
</evidence>
<feature type="transmembrane region" description="Helical" evidence="7">
    <location>
        <begin position="408"/>
        <end position="429"/>
    </location>
</feature>
<keyword evidence="10" id="KW-1185">Reference proteome</keyword>
<comment type="caution">
    <text evidence="9">The sequence shown here is derived from an EMBL/GenBank/DDBJ whole genome shotgun (WGS) entry which is preliminary data.</text>
</comment>
<feature type="transmembrane region" description="Helical" evidence="7">
    <location>
        <begin position="665"/>
        <end position="683"/>
    </location>
</feature>
<organism evidence="9 10">
    <name type="scientific">Lachnotalea glycerini</name>
    <dbReference type="NCBI Taxonomy" id="1763509"/>
    <lineage>
        <taxon>Bacteria</taxon>
        <taxon>Bacillati</taxon>
        <taxon>Bacillota</taxon>
        <taxon>Clostridia</taxon>
        <taxon>Lachnospirales</taxon>
        <taxon>Lachnospiraceae</taxon>
        <taxon>Lachnotalea</taxon>
    </lineage>
</organism>
<feature type="transmembrane region" description="Helical" evidence="7">
    <location>
        <begin position="25"/>
        <end position="45"/>
    </location>
</feature>
<dbReference type="InterPro" id="IPR051447">
    <property type="entry name" value="Lipoprotein-release_system"/>
</dbReference>
<comment type="similarity">
    <text evidence="2">Belongs to the ABC-4 integral membrane protein family. LolC/E subfamily.</text>
</comment>
<evidence type="ECO:0000256" key="2">
    <source>
        <dbReference type="ARBA" id="ARBA00005236"/>
    </source>
</evidence>
<dbReference type="EMBL" id="NOKA02000042">
    <property type="protein sequence ID" value="RDY30271.1"/>
    <property type="molecule type" value="Genomic_DNA"/>
</dbReference>
<keyword evidence="3" id="KW-1003">Cell membrane</keyword>
<evidence type="ECO:0000256" key="6">
    <source>
        <dbReference type="ARBA" id="ARBA00023136"/>
    </source>
</evidence>
<dbReference type="Proteomes" id="UP000216411">
    <property type="component" value="Unassembled WGS sequence"/>
</dbReference>
<accession>A0A371JBZ1</accession>
<evidence type="ECO:0000259" key="8">
    <source>
        <dbReference type="Pfam" id="PF02687"/>
    </source>
</evidence>
<comment type="subcellular location">
    <subcellularLocation>
        <location evidence="1">Cell membrane</location>
        <topology evidence="1">Multi-pass membrane protein</topology>
    </subcellularLocation>
</comment>
<dbReference type="GO" id="GO:0044874">
    <property type="term" value="P:lipoprotein localization to outer membrane"/>
    <property type="evidence" value="ECO:0007669"/>
    <property type="project" value="TreeGrafter"/>
</dbReference>
<evidence type="ECO:0000313" key="10">
    <source>
        <dbReference type="Proteomes" id="UP000216411"/>
    </source>
</evidence>
<dbReference type="Pfam" id="PF02687">
    <property type="entry name" value="FtsX"/>
    <property type="match status" value="2"/>
</dbReference>
<keyword evidence="4 7" id="KW-0812">Transmembrane</keyword>
<evidence type="ECO:0000256" key="4">
    <source>
        <dbReference type="ARBA" id="ARBA00022692"/>
    </source>
</evidence>
<dbReference type="PANTHER" id="PTHR30489">
    <property type="entry name" value="LIPOPROTEIN-RELEASING SYSTEM TRANSMEMBRANE PROTEIN LOLE"/>
    <property type="match status" value="1"/>
</dbReference>